<dbReference type="PIRSF" id="PIRSF028451">
    <property type="entry name" value="UCP028451"/>
    <property type="match status" value="1"/>
</dbReference>
<dbReference type="Proteomes" id="UP000007435">
    <property type="component" value="Chromosome"/>
</dbReference>
<dbReference type="OrthoDB" id="9794241at2"/>
<dbReference type="eggNOG" id="COG5587">
    <property type="taxonomic scope" value="Bacteria"/>
</dbReference>
<proteinExistence type="predicted"/>
<dbReference type="Pfam" id="PF09365">
    <property type="entry name" value="DUF2461"/>
    <property type="match status" value="1"/>
</dbReference>
<evidence type="ECO:0000313" key="2">
    <source>
        <dbReference type="Proteomes" id="UP000007435"/>
    </source>
</evidence>
<dbReference type="PANTHER" id="PTHR36452">
    <property type="entry name" value="CHROMOSOME 12, WHOLE GENOME SHOTGUN SEQUENCE"/>
    <property type="match status" value="1"/>
</dbReference>
<evidence type="ECO:0008006" key="3">
    <source>
        <dbReference type="Google" id="ProtNLM"/>
    </source>
</evidence>
<dbReference type="HOGENOM" id="CLU_036742_2_0_10"/>
<protein>
    <recommendedName>
        <fullName evidence="3">TIGR02453 family protein</fullName>
    </recommendedName>
</protein>
<organism evidence="1 2">
    <name type="scientific">Leadbetterella byssophila (strain DSM 17132 / JCM 16389 / KACC 11308 / NBRC 106382 / 4M15)</name>
    <dbReference type="NCBI Taxonomy" id="649349"/>
    <lineage>
        <taxon>Bacteria</taxon>
        <taxon>Pseudomonadati</taxon>
        <taxon>Bacteroidota</taxon>
        <taxon>Cytophagia</taxon>
        <taxon>Cytophagales</taxon>
        <taxon>Leadbetterellaceae</taxon>
        <taxon>Leadbetterella</taxon>
    </lineage>
</organism>
<dbReference type="AlphaFoldDB" id="E4RVB4"/>
<dbReference type="STRING" id="649349.Lbys_0316"/>
<evidence type="ECO:0000313" key="1">
    <source>
        <dbReference type="EMBL" id="ADQ16100.1"/>
    </source>
</evidence>
<dbReference type="RefSeq" id="WP_013407155.1">
    <property type="nucleotide sequence ID" value="NC_014655.1"/>
</dbReference>
<gene>
    <name evidence="1" type="ordered locus">Lbys_0316</name>
</gene>
<reference key="1">
    <citation type="submission" date="2010-11" db="EMBL/GenBank/DDBJ databases">
        <title>The complete genome of Leadbetterella byssophila DSM 17132.</title>
        <authorList>
            <consortium name="US DOE Joint Genome Institute (JGI-PGF)"/>
            <person name="Lucas S."/>
            <person name="Copeland A."/>
            <person name="Lapidus A."/>
            <person name="Glavina del Rio T."/>
            <person name="Dalin E."/>
            <person name="Tice H."/>
            <person name="Bruce D."/>
            <person name="Goodwin L."/>
            <person name="Pitluck S."/>
            <person name="Kyrpides N."/>
            <person name="Mavromatis K."/>
            <person name="Ivanova N."/>
            <person name="Teshima H."/>
            <person name="Brettin T."/>
            <person name="Detter J.C."/>
            <person name="Han C."/>
            <person name="Tapia R."/>
            <person name="Land M."/>
            <person name="Hauser L."/>
            <person name="Markowitz V."/>
            <person name="Cheng J.-F."/>
            <person name="Hugenholtz P."/>
            <person name="Woyke T."/>
            <person name="Wu D."/>
            <person name="Tindall B."/>
            <person name="Pomrenke H.G."/>
            <person name="Brambilla E."/>
            <person name="Klenk H.-P."/>
            <person name="Eisen J.A."/>
        </authorList>
    </citation>
    <scope>NUCLEOTIDE SEQUENCE [LARGE SCALE GENOMIC DNA]</scope>
    <source>
        <strain>DSM 17132</strain>
    </source>
</reference>
<dbReference type="NCBIfam" id="TIGR02453">
    <property type="entry name" value="TIGR02453 family protein"/>
    <property type="match status" value="1"/>
</dbReference>
<keyword evidence="2" id="KW-1185">Reference proteome</keyword>
<dbReference type="InterPro" id="IPR015996">
    <property type="entry name" value="UCP028451"/>
</dbReference>
<dbReference type="KEGG" id="lby:Lbys_0316"/>
<name>E4RVB4_LEAB4</name>
<accession>E4RVB4</accession>
<reference evidence="1 2" key="2">
    <citation type="journal article" date="2011" name="Stand. Genomic Sci.">
        <title>Complete genome sequence of Leadbetterella byssophila type strain (4M15).</title>
        <authorList>
            <person name="Abt B."/>
            <person name="Teshima H."/>
            <person name="Lucas S."/>
            <person name="Lapidus A."/>
            <person name="Del Rio T.G."/>
            <person name="Nolan M."/>
            <person name="Tice H."/>
            <person name="Cheng J.F."/>
            <person name="Pitluck S."/>
            <person name="Liolios K."/>
            <person name="Pagani I."/>
            <person name="Ivanova N."/>
            <person name="Mavromatis K."/>
            <person name="Pati A."/>
            <person name="Tapia R."/>
            <person name="Han C."/>
            <person name="Goodwin L."/>
            <person name="Chen A."/>
            <person name="Palaniappan K."/>
            <person name="Land M."/>
            <person name="Hauser L."/>
            <person name="Chang Y.J."/>
            <person name="Jeffries C.D."/>
            <person name="Rohde M."/>
            <person name="Goker M."/>
            <person name="Tindall B.J."/>
            <person name="Detter J.C."/>
            <person name="Woyke T."/>
            <person name="Bristow J."/>
            <person name="Eisen J.A."/>
            <person name="Markowitz V."/>
            <person name="Hugenholtz P."/>
            <person name="Klenk H.P."/>
            <person name="Kyrpides N.C."/>
        </authorList>
    </citation>
    <scope>NUCLEOTIDE SEQUENCE [LARGE SCALE GENOMIC DNA]</scope>
    <source>
        <strain evidence="2">DSM 17132 / JCM 16389 / KACC 11308 / NBRC 106382 / 4M15</strain>
    </source>
</reference>
<dbReference type="PANTHER" id="PTHR36452:SF1">
    <property type="entry name" value="DUF2461 DOMAIN-CONTAINING PROTEIN"/>
    <property type="match status" value="1"/>
</dbReference>
<sequence>MIKASTFAFLRALTDNNTREWFQEHKSEFEAAKDNFTQFSDSILKELKEVEPKYYDTQIKDCIFRIYRDVRFSKDKKPYKIHLAAAFGENGKNSGKIDYYFHLQDQETFLGAGIWNPTAEELATFRQEIDYNPEELKNIIEDSEFKKHFPLVHGEQLKRAPKGYAEDHPEIHLLKYKSLFFMKKFTNEEVLSPDFKENLLKHIERLKPFVDYLNEILYEG</sequence>
<dbReference type="InterPro" id="IPR012808">
    <property type="entry name" value="CHP02453"/>
</dbReference>
<dbReference type="EMBL" id="CP002305">
    <property type="protein sequence ID" value="ADQ16100.1"/>
    <property type="molecule type" value="Genomic_DNA"/>
</dbReference>